<sequence>VWPHAYLEHIRRPEGEMHVQSTTNSNMHHNSLPLDLSGSNETRTTSHALDSMEEGSRDQ</sequence>
<evidence type="ECO:0000313" key="2">
    <source>
        <dbReference type="EMBL" id="KAF7096434.1"/>
    </source>
</evidence>
<dbReference type="EMBL" id="CM022229">
    <property type="protein sequence ID" value="KAF7096434.1"/>
    <property type="molecule type" value="Genomic_DNA"/>
</dbReference>
<protein>
    <submittedName>
        <fullName evidence="2">Uncharacterized protein</fullName>
    </submittedName>
</protein>
<feature type="compositionally biased region" description="Polar residues" evidence="1">
    <location>
        <begin position="19"/>
        <end position="29"/>
    </location>
</feature>
<name>A0A9R1N0T4_WHEAT</name>
<feature type="non-terminal residue" evidence="2">
    <location>
        <position position="1"/>
    </location>
</feature>
<reference evidence="2" key="2">
    <citation type="submission" date="2020-03" db="EMBL/GenBank/DDBJ databases">
        <title>The second near-complete assembly of the hexaploid bread wheat (Triticum aestivum) genome.</title>
        <authorList>
            <person name="Zimin A.V."/>
            <person name="Puiu D."/>
            <person name="Shumante A."/>
            <person name="Alonge M."/>
            <person name="Salzberg S.L."/>
        </authorList>
    </citation>
    <scope>NUCLEOTIDE SEQUENCE</scope>
    <source>
        <tissue evidence="2">Leaf</tissue>
    </source>
</reference>
<reference evidence="2" key="1">
    <citation type="journal article" date="2017" name="Gigascience">
        <title>The first near-complete assembly of the hexaploid bread wheat genome, Triticum aestivum.</title>
        <authorList>
            <person name="Zimin A.V."/>
            <person name="Puiu D."/>
            <person name="Hall R."/>
            <person name="Kingan S."/>
            <person name="Clavijo B.J."/>
            <person name="Salzberg S.L."/>
        </authorList>
    </citation>
    <scope>NUCLEOTIDE SEQUENCE</scope>
    <source>
        <tissue evidence="2">Leaf</tissue>
    </source>
</reference>
<dbReference type="Proteomes" id="UP000815260">
    <property type="component" value="Chromosome 7A"/>
</dbReference>
<accession>A0A9R1N0T4</accession>
<dbReference type="AlphaFoldDB" id="A0A9R1N0T4"/>
<evidence type="ECO:0000256" key="1">
    <source>
        <dbReference type="SAM" id="MobiDB-lite"/>
    </source>
</evidence>
<feature type="compositionally biased region" description="Polar residues" evidence="1">
    <location>
        <begin position="37"/>
        <end position="48"/>
    </location>
</feature>
<organism evidence="2">
    <name type="scientific">Triticum aestivum</name>
    <name type="common">Wheat</name>
    <dbReference type="NCBI Taxonomy" id="4565"/>
    <lineage>
        <taxon>Eukaryota</taxon>
        <taxon>Viridiplantae</taxon>
        <taxon>Streptophyta</taxon>
        <taxon>Embryophyta</taxon>
        <taxon>Tracheophyta</taxon>
        <taxon>Spermatophyta</taxon>
        <taxon>Magnoliopsida</taxon>
        <taxon>Liliopsida</taxon>
        <taxon>Poales</taxon>
        <taxon>Poaceae</taxon>
        <taxon>BOP clade</taxon>
        <taxon>Pooideae</taxon>
        <taxon>Triticodae</taxon>
        <taxon>Triticeae</taxon>
        <taxon>Triticinae</taxon>
        <taxon>Triticum</taxon>
    </lineage>
</organism>
<comment type="caution">
    <text evidence="2">The sequence shown here is derived from an EMBL/GenBank/DDBJ whole genome shotgun (WGS) entry which is preliminary data.</text>
</comment>
<proteinExistence type="predicted"/>
<feature type="region of interest" description="Disordered" evidence="1">
    <location>
        <begin position="13"/>
        <end position="59"/>
    </location>
</feature>
<gene>
    <name evidence="2" type="ORF">CFC21_098375</name>
</gene>